<dbReference type="Pfam" id="PF24575">
    <property type="entry name" value="TPR_Slam"/>
    <property type="match status" value="1"/>
</dbReference>
<organism evidence="12 13">
    <name type="scientific">Faucicola atlantae</name>
    <dbReference type="NCBI Taxonomy" id="34059"/>
    <lineage>
        <taxon>Bacteria</taxon>
        <taxon>Pseudomonadati</taxon>
        <taxon>Pseudomonadota</taxon>
        <taxon>Gammaproteobacteria</taxon>
        <taxon>Moraxellales</taxon>
        <taxon>Moraxellaceae</taxon>
        <taxon>Faucicola</taxon>
    </lineage>
</organism>
<evidence type="ECO:0000259" key="10">
    <source>
        <dbReference type="Pfam" id="PF04575"/>
    </source>
</evidence>
<accession>A0A1B8QD52</accession>
<dbReference type="InterPro" id="IPR011990">
    <property type="entry name" value="TPR-like_helical_dom_sf"/>
</dbReference>
<evidence type="ECO:0000256" key="8">
    <source>
        <dbReference type="SAM" id="MobiDB-lite"/>
    </source>
</evidence>
<feature type="domain" description="Surface lipoprotein assembly modifier N-terminal TPR repeats region" evidence="11">
    <location>
        <begin position="103"/>
        <end position="202"/>
    </location>
</feature>
<proteinExistence type="inferred from homology"/>
<feature type="domain" description="Surface lipoprotein assembly modifier C-terminal" evidence="10">
    <location>
        <begin position="233"/>
        <end position="523"/>
    </location>
</feature>
<keyword evidence="3" id="KW-0812">Transmembrane</keyword>
<keyword evidence="5" id="KW-0472">Membrane</keyword>
<evidence type="ECO:0000256" key="3">
    <source>
        <dbReference type="ARBA" id="ARBA00022692"/>
    </source>
</evidence>
<evidence type="ECO:0000259" key="11">
    <source>
        <dbReference type="Pfam" id="PF24575"/>
    </source>
</evidence>
<keyword evidence="6" id="KW-0998">Cell outer membrane</keyword>
<evidence type="ECO:0000313" key="13">
    <source>
        <dbReference type="Proteomes" id="UP000092508"/>
    </source>
</evidence>
<dbReference type="STRING" id="34059.A9308_00150"/>
<keyword evidence="4 9" id="KW-0732">Signal</keyword>
<comment type="caution">
    <text evidence="12">The sequence shown here is derived from an EMBL/GenBank/DDBJ whole genome shotgun (WGS) entry which is preliminary data.</text>
</comment>
<feature type="signal peptide" evidence="9">
    <location>
        <begin position="1"/>
        <end position="43"/>
    </location>
</feature>
<evidence type="ECO:0000256" key="4">
    <source>
        <dbReference type="ARBA" id="ARBA00022729"/>
    </source>
</evidence>
<evidence type="ECO:0000256" key="2">
    <source>
        <dbReference type="ARBA" id="ARBA00022452"/>
    </source>
</evidence>
<dbReference type="InterPro" id="IPR007655">
    <property type="entry name" value="Slam_C"/>
</dbReference>
<protein>
    <recommendedName>
        <fullName evidence="14">TPR repeat-containing protein NMB0313</fullName>
    </recommendedName>
</protein>
<dbReference type="Gene3D" id="1.25.40.10">
    <property type="entry name" value="Tetratricopeptide repeat domain"/>
    <property type="match status" value="1"/>
</dbReference>
<dbReference type="Pfam" id="PF04575">
    <property type="entry name" value="SlipAM"/>
    <property type="match status" value="1"/>
</dbReference>
<dbReference type="Proteomes" id="UP000092508">
    <property type="component" value="Unassembled WGS sequence"/>
</dbReference>
<dbReference type="InterPro" id="IPR057556">
    <property type="entry name" value="TPR_Slam"/>
</dbReference>
<reference evidence="12 13" key="1">
    <citation type="submission" date="2016-06" db="EMBL/GenBank/DDBJ databases">
        <title>Draft genome of Moraxella atlantae CCUG 66109.</title>
        <authorList>
            <person name="Salva-Serra F."/>
            <person name="Engstrom-Jakobsson H."/>
            <person name="Thorell K."/>
            <person name="Gonzales-Siles L."/>
            <person name="Karlsson R."/>
            <person name="Boulund F."/>
            <person name="Engstrand L."/>
            <person name="Kristiansson E."/>
            <person name="Moore E."/>
        </authorList>
    </citation>
    <scope>NUCLEOTIDE SEQUENCE [LARGE SCALE GENOMIC DNA]</scope>
    <source>
        <strain evidence="12 13">CCUG 66109</strain>
    </source>
</reference>
<dbReference type="EMBL" id="LZMZ01000012">
    <property type="protein sequence ID" value="OBX79492.1"/>
    <property type="molecule type" value="Genomic_DNA"/>
</dbReference>
<evidence type="ECO:0000256" key="9">
    <source>
        <dbReference type="SAM" id="SignalP"/>
    </source>
</evidence>
<evidence type="ECO:0000256" key="6">
    <source>
        <dbReference type="ARBA" id="ARBA00023237"/>
    </source>
</evidence>
<dbReference type="AlphaFoldDB" id="A0A1B8QD52"/>
<gene>
    <name evidence="12" type="ORF">A9308_00150</name>
</gene>
<sequence length="523" mass="59724">MDTSRHRPDPTQTEIKPMYPINRYTPLLVLCASIFAAPFTAHAADIGTVKEITNSTDKQPEPPTAQEALHNPPPAAINPELPSDEAERKAAQAAQPPMTREQAKEELRKNPELLEYTISLLIKKRDAKTLEELLPLYKDYPNRDESLIDWANAIIAMDKGDVKTAIHLYRKINAALPDIRSVRFELAVALYRDKQYEAAKNELIKLRSNPNTTPADVKALNTYIDAINKRNRWDISLNFNYLNDDNITNAPKEGTQYENLTLTSPHQSGHGIGYGLYGDKKFALSDQIFAALHLSGYGSYYWDNKNYNEANASIGVGIGYQDANLEVELQPKFSQRWYGLGSRGDGDLHKYSDTQGVGLSVNYWFNPQWSYQNYTEWNDTGYEEPYTINDGKFTLLSNTLMYLPTQRRYFYGGLDYLNKNAPDDDQSYDRKGIRLGWGEAWDRGISTRVSVGYGKKDYDAPSRFTQIQGEDKEYSANFSIWKRDLYLLGLTPRVTWQYNKVTSNDPFNEYSKNNVNLAFTKTF</sequence>
<evidence type="ECO:0000256" key="1">
    <source>
        <dbReference type="ARBA" id="ARBA00004571"/>
    </source>
</evidence>
<evidence type="ECO:0000256" key="7">
    <source>
        <dbReference type="ARBA" id="ARBA00023609"/>
    </source>
</evidence>
<feature type="region of interest" description="Disordered" evidence="8">
    <location>
        <begin position="54"/>
        <end position="107"/>
    </location>
</feature>
<feature type="chain" id="PRO_5008612285" description="TPR repeat-containing protein NMB0313" evidence="9">
    <location>
        <begin position="44"/>
        <end position="523"/>
    </location>
</feature>
<dbReference type="GO" id="GO:0009279">
    <property type="term" value="C:cell outer membrane"/>
    <property type="evidence" value="ECO:0007669"/>
    <property type="project" value="UniProtKB-SubCell"/>
</dbReference>
<dbReference type="SUPFAM" id="SSF48452">
    <property type="entry name" value="TPR-like"/>
    <property type="match status" value="1"/>
</dbReference>
<evidence type="ECO:0000313" key="12">
    <source>
        <dbReference type="EMBL" id="OBX79492.1"/>
    </source>
</evidence>
<evidence type="ECO:0008006" key="14">
    <source>
        <dbReference type="Google" id="ProtNLM"/>
    </source>
</evidence>
<comment type="similarity">
    <text evidence="7">Belongs to the Slam family.</text>
</comment>
<name>A0A1B8QD52_9GAMM</name>
<comment type="subcellular location">
    <subcellularLocation>
        <location evidence="1">Cell outer membrane</location>
        <topology evidence="1">Multi-pass membrane protein</topology>
    </subcellularLocation>
</comment>
<keyword evidence="2" id="KW-1134">Transmembrane beta strand</keyword>
<evidence type="ECO:0000256" key="5">
    <source>
        <dbReference type="ARBA" id="ARBA00023136"/>
    </source>
</evidence>